<gene>
    <name evidence="3" type="ORF">ONZ52_01160</name>
</gene>
<dbReference type="RefSeq" id="WP_265216799.1">
    <property type="nucleotide sequence ID" value="NZ_JAPEUL010000004.1"/>
</dbReference>
<organism evidence="3 4">
    <name type="scientific">Marinomonas rhodophyticola</name>
    <dbReference type="NCBI Taxonomy" id="2992803"/>
    <lineage>
        <taxon>Bacteria</taxon>
        <taxon>Pseudomonadati</taxon>
        <taxon>Pseudomonadota</taxon>
        <taxon>Gammaproteobacteria</taxon>
        <taxon>Oceanospirillales</taxon>
        <taxon>Oceanospirillaceae</taxon>
        <taxon>Marinomonas</taxon>
    </lineage>
</organism>
<evidence type="ECO:0000256" key="1">
    <source>
        <dbReference type="SAM" id="Phobius"/>
    </source>
</evidence>
<dbReference type="InterPro" id="IPR009936">
    <property type="entry name" value="DUF1468"/>
</dbReference>
<keyword evidence="1" id="KW-0472">Membrane</keyword>
<protein>
    <submittedName>
        <fullName evidence="3">Tripartite tricarboxylate transporter TctB family protein</fullName>
    </submittedName>
</protein>
<dbReference type="EMBL" id="JAPEUL010000004">
    <property type="protein sequence ID" value="MCW4627700.1"/>
    <property type="molecule type" value="Genomic_DNA"/>
</dbReference>
<feature type="domain" description="DUF1468" evidence="2">
    <location>
        <begin position="27"/>
        <end position="154"/>
    </location>
</feature>
<reference evidence="3" key="1">
    <citation type="submission" date="2022-11" db="EMBL/GenBank/DDBJ databases">
        <title>Marinomonas sp. nov., isolated from marine algae.</title>
        <authorList>
            <person name="Choi D.G."/>
            <person name="Kim J.M."/>
            <person name="Lee J.K."/>
            <person name="Baek J.H."/>
            <person name="Jeon C.O."/>
        </authorList>
    </citation>
    <scope>NUCLEOTIDE SEQUENCE</scope>
    <source>
        <strain evidence="3">KJ51-3</strain>
    </source>
</reference>
<keyword evidence="4" id="KW-1185">Reference proteome</keyword>
<name>A0ABT3KAZ4_9GAMM</name>
<feature type="transmembrane region" description="Helical" evidence="1">
    <location>
        <begin position="21"/>
        <end position="41"/>
    </location>
</feature>
<keyword evidence="1" id="KW-1133">Transmembrane helix</keyword>
<evidence type="ECO:0000259" key="2">
    <source>
        <dbReference type="Pfam" id="PF07331"/>
    </source>
</evidence>
<feature type="transmembrane region" description="Helical" evidence="1">
    <location>
        <begin position="88"/>
        <end position="118"/>
    </location>
</feature>
<dbReference type="Pfam" id="PF07331">
    <property type="entry name" value="TctB"/>
    <property type="match status" value="1"/>
</dbReference>
<comment type="caution">
    <text evidence="3">The sequence shown here is derived from an EMBL/GenBank/DDBJ whole genome shotgun (WGS) entry which is preliminary data.</text>
</comment>
<feature type="transmembrane region" description="Helical" evidence="1">
    <location>
        <begin position="130"/>
        <end position="149"/>
    </location>
</feature>
<dbReference type="Proteomes" id="UP001431181">
    <property type="component" value="Unassembled WGS sequence"/>
</dbReference>
<sequence length="164" mass="18173">MGNDISLFFVGKYMNKAKIELLSSTLVTIFSIFGFIEAWGYSATSGFLPRIVLFIMLALSLIWIAQSLKSIFQLKNQEKTADFEWGKFFLIISSSSLFVLGISYLGVITSSVIFTPLLALGLGYRNVKNVIIAALVFCTLIYVVFRVVLRIPLPPEAISALLMG</sequence>
<evidence type="ECO:0000313" key="4">
    <source>
        <dbReference type="Proteomes" id="UP001431181"/>
    </source>
</evidence>
<proteinExistence type="predicted"/>
<feature type="transmembrane region" description="Helical" evidence="1">
    <location>
        <begin position="47"/>
        <end position="68"/>
    </location>
</feature>
<keyword evidence="1" id="KW-0812">Transmembrane</keyword>
<evidence type="ECO:0000313" key="3">
    <source>
        <dbReference type="EMBL" id="MCW4627700.1"/>
    </source>
</evidence>
<accession>A0ABT3KAZ4</accession>